<organism evidence="2 3">
    <name type="scientific">Dendryphion nanum</name>
    <dbReference type="NCBI Taxonomy" id="256645"/>
    <lineage>
        <taxon>Eukaryota</taxon>
        <taxon>Fungi</taxon>
        <taxon>Dikarya</taxon>
        <taxon>Ascomycota</taxon>
        <taxon>Pezizomycotina</taxon>
        <taxon>Dothideomycetes</taxon>
        <taxon>Pleosporomycetidae</taxon>
        <taxon>Pleosporales</taxon>
        <taxon>Torulaceae</taxon>
        <taxon>Dendryphion</taxon>
    </lineage>
</organism>
<sequence>MVYDGYAPLDFWGPMQIFTALSFQYNMSLAVISKQIGPVSSSFPPRTLPNGEIIPNAGINSSVLATHTPEDSPELDLLLVPGAAVVGVNSGNDTWKEDFVKARFDHTDYIVSVCTGSMTLAKAGVLENKRATTNKLDWNEVVRYGKNVNWIPTARWTHDGKIWTSSGVAAGMDMTYALLSWMYGSEKVNFTMNLIELSPHTNQHWDPYSVVHKVPGANITAPLKDLVGPVGFD</sequence>
<dbReference type="Proteomes" id="UP000700596">
    <property type="component" value="Unassembled WGS sequence"/>
</dbReference>
<dbReference type="SUPFAM" id="SSF52317">
    <property type="entry name" value="Class I glutamine amidotransferase-like"/>
    <property type="match status" value="1"/>
</dbReference>
<comment type="caution">
    <text evidence="2">The sequence shown here is derived from an EMBL/GenBank/DDBJ whole genome shotgun (WGS) entry which is preliminary data.</text>
</comment>
<dbReference type="Pfam" id="PF01965">
    <property type="entry name" value="DJ-1_PfpI"/>
    <property type="match status" value="1"/>
</dbReference>
<evidence type="ECO:0000259" key="1">
    <source>
        <dbReference type="Pfam" id="PF01965"/>
    </source>
</evidence>
<dbReference type="InterPro" id="IPR052158">
    <property type="entry name" value="INH-QAR"/>
</dbReference>
<evidence type="ECO:0000313" key="3">
    <source>
        <dbReference type="Proteomes" id="UP000700596"/>
    </source>
</evidence>
<gene>
    <name evidence="2" type="ORF">B0J11DRAFT_441371</name>
</gene>
<dbReference type="PANTHER" id="PTHR43130:SF15">
    <property type="entry name" value="THIJ_PFPI FAMILY PROTEIN (AFU_ORTHOLOGUE AFUA_5G14240)"/>
    <property type="match status" value="1"/>
</dbReference>
<dbReference type="CDD" id="cd03139">
    <property type="entry name" value="GATase1_PfpI_2"/>
    <property type="match status" value="1"/>
</dbReference>
<dbReference type="InterPro" id="IPR029062">
    <property type="entry name" value="Class_I_gatase-like"/>
</dbReference>
<name>A0A9P9IFG9_9PLEO</name>
<accession>A0A9P9IFG9</accession>
<dbReference type="PANTHER" id="PTHR43130">
    <property type="entry name" value="ARAC-FAMILY TRANSCRIPTIONAL REGULATOR"/>
    <property type="match status" value="1"/>
</dbReference>
<reference evidence="2" key="1">
    <citation type="journal article" date="2021" name="Nat. Commun.">
        <title>Genetic determinants of endophytism in the Arabidopsis root mycobiome.</title>
        <authorList>
            <person name="Mesny F."/>
            <person name="Miyauchi S."/>
            <person name="Thiergart T."/>
            <person name="Pickel B."/>
            <person name="Atanasova L."/>
            <person name="Karlsson M."/>
            <person name="Huettel B."/>
            <person name="Barry K.W."/>
            <person name="Haridas S."/>
            <person name="Chen C."/>
            <person name="Bauer D."/>
            <person name="Andreopoulos W."/>
            <person name="Pangilinan J."/>
            <person name="LaButti K."/>
            <person name="Riley R."/>
            <person name="Lipzen A."/>
            <person name="Clum A."/>
            <person name="Drula E."/>
            <person name="Henrissat B."/>
            <person name="Kohler A."/>
            <person name="Grigoriev I.V."/>
            <person name="Martin F.M."/>
            <person name="Hacquard S."/>
        </authorList>
    </citation>
    <scope>NUCLEOTIDE SEQUENCE</scope>
    <source>
        <strain evidence="2">MPI-CAGE-CH-0243</strain>
    </source>
</reference>
<dbReference type="InterPro" id="IPR002818">
    <property type="entry name" value="DJ-1/PfpI"/>
</dbReference>
<proteinExistence type="predicted"/>
<protein>
    <submittedName>
        <fullName evidence="2">Class I glutamine amidotransferase-like protein</fullName>
    </submittedName>
</protein>
<feature type="domain" description="DJ-1/PfpI" evidence="1">
    <location>
        <begin position="4"/>
        <end position="179"/>
    </location>
</feature>
<dbReference type="OrthoDB" id="543156at2759"/>
<keyword evidence="2" id="KW-0315">Glutamine amidotransferase</keyword>
<dbReference type="Gene3D" id="3.40.50.880">
    <property type="match status" value="1"/>
</dbReference>
<dbReference type="EMBL" id="JAGMWT010000013">
    <property type="protein sequence ID" value="KAH7118022.1"/>
    <property type="molecule type" value="Genomic_DNA"/>
</dbReference>
<dbReference type="AlphaFoldDB" id="A0A9P9IFG9"/>
<evidence type="ECO:0000313" key="2">
    <source>
        <dbReference type="EMBL" id="KAH7118022.1"/>
    </source>
</evidence>
<keyword evidence="3" id="KW-1185">Reference proteome</keyword>